<gene>
    <name evidence="7 10" type="primary">rsmA</name>
    <name evidence="7" type="synonym">ksgA</name>
    <name evidence="10" type="ORF">ENV54_11425</name>
</gene>
<dbReference type="CDD" id="cd02440">
    <property type="entry name" value="AdoMet_MTases"/>
    <property type="match status" value="1"/>
</dbReference>
<dbReference type="SMART" id="SM00650">
    <property type="entry name" value="rADc"/>
    <property type="match status" value="1"/>
</dbReference>
<keyword evidence="1 7" id="KW-0963">Cytoplasm</keyword>
<organism evidence="10">
    <name type="scientific">Desulfomonile tiedjei</name>
    <dbReference type="NCBI Taxonomy" id="2358"/>
    <lineage>
        <taxon>Bacteria</taxon>
        <taxon>Pseudomonadati</taxon>
        <taxon>Thermodesulfobacteriota</taxon>
        <taxon>Desulfomonilia</taxon>
        <taxon>Desulfomonilales</taxon>
        <taxon>Desulfomonilaceae</taxon>
        <taxon>Desulfomonile</taxon>
    </lineage>
</organism>
<accession>A0A7C4EWB6</accession>
<reference evidence="10" key="1">
    <citation type="journal article" date="2020" name="mSystems">
        <title>Genome- and Community-Level Interaction Insights into Carbon Utilization and Element Cycling Functions of Hydrothermarchaeota in Hydrothermal Sediment.</title>
        <authorList>
            <person name="Zhou Z."/>
            <person name="Liu Y."/>
            <person name="Xu W."/>
            <person name="Pan J."/>
            <person name="Luo Z.H."/>
            <person name="Li M."/>
        </authorList>
    </citation>
    <scope>NUCLEOTIDE SEQUENCE [LARGE SCALE GENOMIC DNA]</scope>
    <source>
        <strain evidence="10">SpSt-769</strain>
    </source>
</reference>
<dbReference type="Gene3D" id="3.40.50.150">
    <property type="entry name" value="Vaccinia Virus protein VP39"/>
    <property type="match status" value="1"/>
</dbReference>
<feature type="binding site" evidence="7 8">
    <location>
        <position position="51"/>
    </location>
    <ligand>
        <name>S-adenosyl-L-methionine</name>
        <dbReference type="ChEBI" id="CHEBI:59789"/>
    </ligand>
</feature>
<dbReference type="GO" id="GO:0005829">
    <property type="term" value="C:cytosol"/>
    <property type="evidence" value="ECO:0007669"/>
    <property type="project" value="TreeGrafter"/>
</dbReference>
<dbReference type="PANTHER" id="PTHR11727:SF7">
    <property type="entry name" value="DIMETHYLADENOSINE TRANSFERASE-RELATED"/>
    <property type="match status" value="1"/>
</dbReference>
<evidence type="ECO:0000256" key="3">
    <source>
        <dbReference type="ARBA" id="ARBA00022603"/>
    </source>
</evidence>
<evidence type="ECO:0000256" key="4">
    <source>
        <dbReference type="ARBA" id="ARBA00022679"/>
    </source>
</evidence>
<dbReference type="EMBL" id="DTGT01000370">
    <property type="protein sequence ID" value="HGH61893.1"/>
    <property type="molecule type" value="Genomic_DNA"/>
</dbReference>
<keyword evidence="4 7" id="KW-0808">Transferase</keyword>
<dbReference type="GO" id="GO:0052908">
    <property type="term" value="F:16S rRNA (adenine(1518)-N(6)/adenine(1519)-N(6))-dimethyltransferase activity"/>
    <property type="evidence" value="ECO:0007669"/>
    <property type="project" value="UniProtKB-EC"/>
</dbReference>
<evidence type="ECO:0000259" key="9">
    <source>
        <dbReference type="SMART" id="SM00650"/>
    </source>
</evidence>
<evidence type="ECO:0000313" key="10">
    <source>
        <dbReference type="EMBL" id="HGH61893.1"/>
    </source>
</evidence>
<feature type="binding site" evidence="7 8">
    <location>
        <position position="97"/>
    </location>
    <ligand>
        <name>S-adenosyl-L-methionine</name>
        <dbReference type="ChEBI" id="CHEBI:59789"/>
    </ligand>
</feature>
<evidence type="ECO:0000256" key="6">
    <source>
        <dbReference type="ARBA" id="ARBA00022884"/>
    </source>
</evidence>
<dbReference type="Gene3D" id="1.10.8.100">
    <property type="entry name" value="Ribosomal RNA adenine dimethylase-like, domain 2"/>
    <property type="match status" value="1"/>
</dbReference>
<protein>
    <recommendedName>
        <fullName evidence="7">Ribosomal RNA small subunit methyltransferase A</fullName>
        <ecNumber evidence="7">2.1.1.182</ecNumber>
    </recommendedName>
    <alternativeName>
        <fullName evidence="7">16S rRNA (adenine(1518)-N(6)/adenine(1519)-N(6))-dimethyltransferase</fullName>
    </alternativeName>
    <alternativeName>
        <fullName evidence="7">16S rRNA dimethyladenosine transferase</fullName>
    </alternativeName>
    <alternativeName>
        <fullName evidence="7">16S rRNA dimethylase</fullName>
    </alternativeName>
    <alternativeName>
        <fullName evidence="7">S-adenosylmethionine-6-N', N'-adenosyl(rRNA) dimethyltransferase</fullName>
    </alternativeName>
</protein>
<dbReference type="InterPro" id="IPR020598">
    <property type="entry name" value="rRNA_Ade_methylase_Trfase_N"/>
</dbReference>
<dbReference type="SUPFAM" id="SSF53335">
    <property type="entry name" value="S-adenosyl-L-methionine-dependent methyltransferases"/>
    <property type="match status" value="1"/>
</dbReference>
<evidence type="ECO:0000256" key="2">
    <source>
        <dbReference type="ARBA" id="ARBA00022552"/>
    </source>
</evidence>
<proteinExistence type="inferred from homology"/>
<dbReference type="NCBIfam" id="TIGR00755">
    <property type="entry name" value="ksgA"/>
    <property type="match status" value="1"/>
</dbReference>
<feature type="binding site" evidence="7 8">
    <location>
        <position position="72"/>
    </location>
    <ligand>
        <name>S-adenosyl-L-methionine</name>
        <dbReference type="ChEBI" id="CHEBI:59789"/>
    </ligand>
</feature>
<keyword evidence="6 7" id="KW-0694">RNA-binding</keyword>
<keyword evidence="3 7" id="KW-0489">Methyltransferase</keyword>
<comment type="similarity">
    <text evidence="7">Belongs to the class I-like SAM-binding methyltransferase superfamily. rRNA adenine N(6)-methyltransferase family. RsmA subfamily.</text>
</comment>
<comment type="caution">
    <text evidence="10">The sequence shown here is derived from an EMBL/GenBank/DDBJ whole genome shotgun (WGS) entry which is preliminary data.</text>
</comment>
<dbReference type="GO" id="GO:0003723">
    <property type="term" value="F:RNA binding"/>
    <property type="evidence" value="ECO:0007669"/>
    <property type="project" value="UniProtKB-UniRule"/>
</dbReference>
<evidence type="ECO:0000256" key="8">
    <source>
        <dbReference type="PROSITE-ProRule" id="PRU01026"/>
    </source>
</evidence>
<dbReference type="InterPro" id="IPR029063">
    <property type="entry name" value="SAM-dependent_MTases_sf"/>
</dbReference>
<comment type="catalytic activity">
    <reaction evidence="7">
        <text>adenosine(1518)/adenosine(1519) in 16S rRNA + 4 S-adenosyl-L-methionine = N(6)-dimethyladenosine(1518)/N(6)-dimethyladenosine(1519) in 16S rRNA + 4 S-adenosyl-L-homocysteine + 4 H(+)</text>
        <dbReference type="Rhea" id="RHEA:19609"/>
        <dbReference type="Rhea" id="RHEA-COMP:10232"/>
        <dbReference type="Rhea" id="RHEA-COMP:10233"/>
        <dbReference type="ChEBI" id="CHEBI:15378"/>
        <dbReference type="ChEBI" id="CHEBI:57856"/>
        <dbReference type="ChEBI" id="CHEBI:59789"/>
        <dbReference type="ChEBI" id="CHEBI:74411"/>
        <dbReference type="ChEBI" id="CHEBI:74493"/>
        <dbReference type="EC" id="2.1.1.182"/>
    </reaction>
</comment>
<sequence length="284" mass="31281">MNVVSERQLLKDHNLAAKKWLGQNLLINKGYLNRIVLASHIHPGEHIVEIGAGLGSLTEALLNAGAHVTAIEIDAGFFRVLEEKFQSQSCVEIIHGDALKYDFRSLARRLGRLRVVANLPYSVSSRLLFRFVELRDVIQSAHVLLQREVARRLVADVGAKDYGILTVLLGITAQVNAAFDIPPAAFFPAPAVYSTFVSIAFPDAPIYPIPDSSLLVRLVKHAFRSRRKTLRNNLADADVLGCSTDVIKRAAHACSIDLGRRAETLSPEEFAHFAQQIALGRTMS</sequence>
<name>A0A7C4EWB6_9BACT</name>
<dbReference type="Pfam" id="PF00398">
    <property type="entry name" value="RrnaAD"/>
    <property type="match status" value="1"/>
</dbReference>
<keyword evidence="5 7" id="KW-0949">S-adenosyl-L-methionine</keyword>
<dbReference type="AlphaFoldDB" id="A0A7C4EWB6"/>
<dbReference type="PROSITE" id="PS01131">
    <property type="entry name" value="RRNA_A_DIMETH"/>
    <property type="match status" value="1"/>
</dbReference>
<feature type="binding site" evidence="7 8">
    <location>
        <position position="26"/>
    </location>
    <ligand>
        <name>S-adenosyl-L-methionine</name>
        <dbReference type="ChEBI" id="CHEBI:59789"/>
    </ligand>
</feature>
<dbReference type="PANTHER" id="PTHR11727">
    <property type="entry name" value="DIMETHYLADENOSINE TRANSFERASE"/>
    <property type="match status" value="1"/>
</dbReference>
<comment type="function">
    <text evidence="7">Specifically dimethylates two adjacent adenosines (A1518 and A1519) in the loop of a conserved hairpin near the 3'-end of 16S rRNA in the 30S particle. May play a critical role in biogenesis of 30S subunits.</text>
</comment>
<evidence type="ECO:0000256" key="5">
    <source>
        <dbReference type="ARBA" id="ARBA00022691"/>
    </source>
</evidence>
<dbReference type="EC" id="2.1.1.182" evidence="7"/>
<evidence type="ECO:0000256" key="7">
    <source>
        <dbReference type="HAMAP-Rule" id="MF_00607"/>
    </source>
</evidence>
<feature type="domain" description="Ribosomal RNA adenine methylase transferase N-terminal" evidence="9">
    <location>
        <begin position="31"/>
        <end position="203"/>
    </location>
</feature>
<keyword evidence="2 7" id="KW-0698">rRNA processing</keyword>
<dbReference type="HAMAP" id="MF_00607">
    <property type="entry name" value="16SrRNA_methyltr_A"/>
    <property type="match status" value="1"/>
</dbReference>
<dbReference type="InterPro" id="IPR023165">
    <property type="entry name" value="rRNA_Ade_diMease-like_C"/>
</dbReference>
<feature type="binding site" evidence="7 8">
    <location>
        <position position="118"/>
    </location>
    <ligand>
        <name>S-adenosyl-L-methionine</name>
        <dbReference type="ChEBI" id="CHEBI:59789"/>
    </ligand>
</feature>
<comment type="subcellular location">
    <subcellularLocation>
        <location evidence="7">Cytoplasm</location>
    </subcellularLocation>
</comment>
<dbReference type="InterPro" id="IPR020596">
    <property type="entry name" value="rRNA_Ade_Mease_Trfase_CS"/>
</dbReference>
<dbReference type="PROSITE" id="PS51689">
    <property type="entry name" value="SAM_RNA_A_N6_MT"/>
    <property type="match status" value="1"/>
</dbReference>
<evidence type="ECO:0000256" key="1">
    <source>
        <dbReference type="ARBA" id="ARBA00022490"/>
    </source>
</evidence>
<feature type="binding site" evidence="7 8">
    <location>
        <position position="24"/>
    </location>
    <ligand>
        <name>S-adenosyl-L-methionine</name>
        <dbReference type="ChEBI" id="CHEBI:59789"/>
    </ligand>
</feature>
<dbReference type="InterPro" id="IPR011530">
    <property type="entry name" value="rRNA_adenine_dimethylase"/>
</dbReference>
<dbReference type="InterPro" id="IPR001737">
    <property type="entry name" value="KsgA/Erm"/>
</dbReference>